<dbReference type="RefSeq" id="WP_369705165.1">
    <property type="nucleotide sequence ID" value="NZ_JBGEWD010000015.1"/>
</dbReference>
<comment type="caution">
    <text evidence="2">The sequence shown here is derived from an EMBL/GenBank/DDBJ whole genome shotgun (WGS) entry which is preliminary data.</text>
</comment>
<gene>
    <name evidence="2" type="ORF">AB8U03_13930</name>
</gene>
<sequence>MLIEKPKDKQSIYDRQSAVIELAHKIYFRKRFEAEGKIIYLVPSYVPVSLILVQCIILKINKKDRIKNLVIAERYNSDINMLYSILNPILMIEYYWNISVEEWKIKSGDNFQEWIDVIGELEALCSIAVIKYDNPHWGMPGIVAGSSKITAKNMEHPVLEEKSVYIMTLI</sequence>
<organism evidence="2 3">
    <name type="scientific">Clostridium moutaii</name>
    <dbReference type="NCBI Taxonomy" id="3240932"/>
    <lineage>
        <taxon>Bacteria</taxon>
        <taxon>Bacillati</taxon>
        <taxon>Bacillota</taxon>
        <taxon>Clostridia</taxon>
        <taxon>Eubacteriales</taxon>
        <taxon>Clostridiaceae</taxon>
        <taxon>Clostridium</taxon>
    </lineage>
</organism>
<protein>
    <submittedName>
        <fullName evidence="2">Uncharacterized protein</fullName>
    </submittedName>
</protein>
<evidence type="ECO:0000313" key="2">
    <source>
        <dbReference type="EMBL" id="MEY8001275.1"/>
    </source>
</evidence>
<keyword evidence="1" id="KW-0472">Membrane</keyword>
<keyword evidence="1" id="KW-1133">Transmembrane helix</keyword>
<keyword evidence="1" id="KW-0812">Transmembrane</keyword>
<evidence type="ECO:0000313" key="3">
    <source>
        <dbReference type="Proteomes" id="UP001564657"/>
    </source>
</evidence>
<reference evidence="2 3" key="1">
    <citation type="submission" date="2024-08" db="EMBL/GenBank/DDBJ databases">
        <title>Clostridium lapicellarii sp. nov., and Clostridium renhuaiense sp. nov., two species isolated from the mud in a fermentation cellar used for producing sauce-flavour Chinese liquors.</title>
        <authorList>
            <person name="Yang F."/>
            <person name="Wang H."/>
            <person name="Chen L.Q."/>
            <person name="Zhou N."/>
            <person name="Lu J.J."/>
            <person name="Pu X.X."/>
            <person name="Wan B."/>
            <person name="Wang L."/>
            <person name="Liu S.J."/>
        </authorList>
    </citation>
    <scope>NUCLEOTIDE SEQUENCE [LARGE SCALE GENOMIC DNA]</scope>
    <source>
        <strain evidence="2 3">MT-5</strain>
    </source>
</reference>
<accession>A0ABV4BUT3</accession>
<proteinExistence type="predicted"/>
<dbReference type="Proteomes" id="UP001564657">
    <property type="component" value="Unassembled WGS sequence"/>
</dbReference>
<dbReference type="EMBL" id="JBGEWD010000015">
    <property type="protein sequence ID" value="MEY8001275.1"/>
    <property type="molecule type" value="Genomic_DNA"/>
</dbReference>
<name>A0ABV4BUT3_9CLOT</name>
<evidence type="ECO:0000256" key="1">
    <source>
        <dbReference type="SAM" id="Phobius"/>
    </source>
</evidence>
<feature type="transmembrane region" description="Helical" evidence="1">
    <location>
        <begin position="38"/>
        <end position="58"/>
    </location>
</feature>
<keyword evidence="3" id="KW-1185">Reference proteome</keyword>